<name>A0A0D3KJX9_EMIH1</name>
<dbReference type="KEGG" id="ehx:EMIHUDRAFT_455190"/>
<feature type="compositionally biased region" description="Basic residues" evidence="1">
    <location>
        <begin position="1"/>
        <end position="17"/>
    </location>
</feature>
<evidence type="ECO:0000256" key="1">
    <source>
        <dbReference type="SAM" id="MobiDB-lite"/>
    </source>
</evidence>
<dbReference type="Proteomes" id="UP000013827">
    <property type="component" value="Unassembled WGS sequence"/>
</dbReference>
<feature type="compositionally biased region" description="Basic residues" evidence="1">
    <location>
        <begin position="59"/>
        <end position="72"/>
    </location>
</feature>
<dbReference type="AlphaFoldDB" id="A0A0D3KJX9"/>
<accession>A0A0D3KJX9</accession>
<proteinExistence type="predicted"/>
<organism evidence="2 3">
    <name type="scientific">Emiliania huxleyi (strain CCMP1516)</name>
    <dbReference type="NCBI Taxonomy" id="280463"/>
    <lineage>
        <taxon>Eukaryota</taxon>
        <taxon>Haptista</taxon>
        <taxon>Haptophyta</taxon>
        <taxon>Prymnesiophyceae</taxon>
        <taxon>Isochrysidales</taxon>
        <taxon>Noelaerhabdaceae</taxon>
        <taxon>Emiliania</taxon>
    </lineage>
</organism>
<evidence type="ECO:0000313" key="2">
    <source>
        <dbReference type="EnsemblProtists" id="EOD36064"/>
    </source>
</evidence>
<sequence>MWRTRTRPRQRRWRRDSRRTPSSQRLSTAPSSPCCCRRCRAHAPEGCRPSKSACSSRAGPRRRPSKRRLGGA</sequence>
<feature type="compositionally biased region" description="Low complexity" evidence="1">
    <location>
        <begin position="20"/>
        <end position="32"/>
    </location>
</feature>
<dbReference type="RefSeq" id="XP_005788493.1">
    <property type="nucleotide sequence ID" value="XM_005788436.1"/>
</dbReference>
<dbReference type="PaxDb" id="2903-EOD36064"/>
<dbReference type="GeneID" id="17281335"/>
<reference evidence="3" key="1">
    <citation type="journal article" date="2013" name="Nature">
        <title>Pan genome of the phytoplankton Emiliania underpins its global distribution.</title>
        <authorList>
            <person name="Read B.A."/>
            <person name="Kegel J."/>
            <person name="Klute M.J."/>
            <person name="Kuo A."/>
            <person name="Lefebvre S.C."/>
            <person name="Maumus F."/>
            <person name="Mayer C."/>
            <person name="Miller J."/>
            <person name="Monier A."/>
            <person name="Salamov A."/>
            <person name="Young J."/>
            <person name="Aguilar M."/>
            <person name="Claverie J.M."/>
            <person name="Frickenhaus S."/>
            <person name="Gonzalez K."/>
            <person name="Herman E.K."/>
            <person name="Lin Y.C."/>
            <person name="Napier J."/>
            <person name="Ogata H."/>
            <person name="Sarno A.F."/>
            <person name="Shmutz J."/>
            <person name="Schroeder D."/>
            <person name="de Vargas C."/>
            <person name="Verret F."/>
            <person name="von Dassow P."/>
            <person name="Valentin K."/>
            <person name="Van de Peer Y."/>
            <person name="Wheeler G."/>
            <person name="Dacks J.B."/>
            <person name="Delwiche C.F."/>
            <person name="Dyhrman S.T."/>
            <person name="Glockner G."/>
            <person name="John U."/>
            <person name="Richards T."/>
            <person name="Worden A.Z."/>
            <person name="Zhang X."/>
            <person name="Grigoriev I.V."/>
            <person name="Allen A.E."/>
            <person name="Bidle K."/>
            <person name="Borodovsky M."/>
            <person name="Bowler C."/>
            <person name="Brownlee C."/>
            <person name="Cock J.M."/>
            <person name="Elias M."/>
            <person name="Gladyshev V.N."/>
            <person name="Groth M."/>
            <person name="Guda C."/>
            <person name="Hadaegh A."/>
            <person name="Iglesias-Rodriguez M.D."/>
            <person name="Jenkins J."/>
            <person name="Jones B.M."/>
            <person name="Lawson T."/>
            <person name="Leese F."/>
            <person name="Lindquist E."/>
            <person name="Lobanov A."/>
            <person name="Lomsadze A."/>
            <person name="Malik S.B."/>
            <person name="Marsh M.E."/>
            <person name="Mackinder L."/>
            <person name="Mock T."/>
            <person name="Mueller-Roeber B."/>
            <person name="Pagarete A."/>
            <person name="Parker M."/>
            <person name="Probert I."/>
            <person name="Quesneville H."/>
            <person name="Raines C."/>
            <person name="Rensing S.A."/>
            <person name="Riano-Pachon D.M."/>
            <person name="Richier S."/>
            <person name="Rokitta S."/>
            <person name="Shiraiwa Y."/>
            <person name="Soanes D.M."/>
            <person name="van der Giezen M."/>
            <person name="Wahlund T.M."/>
            <person name="Williams B."/>
            <person name="Wilson W."/>
            <person name="Wolfe G."/>
            <person name="Wurch L.L."/>
        </authorList>
    </citation>
    <scope>NUCLEOTIDE SEQUENCE</scope>
</reference>
<keyword evidence="3" id="KW-1185">Reference proteome</keyword>
<protein>
    <submittedName>
        <fullName evidence="2">Uncharacterized protein</fullName>
    </submittedName>
</protein>
<dbReference type="EnsemblProtists" id="EOD36064">
    <property type="protein sequence ID" value="EOD36064"/>
    <property type="gene ID" value="EMIHUDRAFT_455190"/>
</dbReference>
<reference evidence="2" key="2">
    <citation type="submission" date="2024-10" db="UniProtKB">
        <authorList>
            <consortium name="EnsemblProtists"/>
        </authorList>
    </citation>
    <scope>IDENTIFICATION</scope>
</reference>
<dbReference type="HOGENOM" id="CLU_2730044_0_0_1"/>
<evidence type="ECO:0000313" key="3">
    <source>
        <dbReference type="Proteomes" id="UP000013827"/>
    </source>
</evidence>
<feature type="region of interest" description="Disordered" evidence="1">
    <location>
        <begin position="1"/>
        <end position="72"/>
    </location>
</feature>